<dbReference type="EMBL" id="BARU01018087">
    <property type="protein sequence ID" value="GAH52337.1"/>
    <property type="molecule type" value="Genomic_DNA"/>
</dbReference>
<dbReference type="AlphaFoldDB" id="X1G511"/>
<gene>
    <name evidence="1" type="ORF">S03H2_29932</name>
</gene>
<evidence type="ECO:0000313" key="1">
    <source>
        <dbReference type="EMBL" id="GAH52337.1"/>
    </source>
</evidence>
<protein>
    <submittedName>
        <fullName evidence="1">Uncharacterized protein</fullName>
    </submittedName>
</protein>
<comment type="caution">
    <text evidence="1">The sequence shown here is derived from an EMBL/GenBank/DDBJ whole genome shotgun (WGS) entry which is preliminary data.</text>
</comment>
<sequence>MVVDVAPYFRRSATPQYREFADACKNHGGEILENGGCFLGKKDKASVVIRDWRDDSIDKPAHELKSIFARNDAFFLCYAANSSMECP</sequence>
<feature type="non-terminal residue" evidence="1">
    <location>
        <position position="87"/>
    </location>
</feature>
<name>X1G511_9ZZZZ</name>
<accession>X1G511</accession>
<organism evidence="1">
    <name type="scientific">marine sediment metagenome</name>
    <dbReference type="NCBI Taxonomy" id="412755"/>
    <lineage>
        <taxon>unclassified sequences</taxon>
        <taxon>metagenomes</taxon>
        <taxon>ecological metagenomes</taxon>
    </lineage>
</organism>
<proteinExistence type="predicted"/>
<reference evidence="1" key="1">
    <citation type="journal article" date="2014" name="Front. Microbiol.">
        <title>High frequency of phylogenetically diverse reductive dehalogenase-homologous genes in deep subseafloor sedimentary metagenomes.</title>
        <authorList>
            <person name="Kawai M."/>
            <person name="Futagami T."/>
            <person name="Toyoda A."/>
            <person name="Takaki Y."/>
            <person name="Nishi S."/>
            <person name="Hori S."/>
            <person name="Arai W."/>
            <person name="Tsubouchi T."/>
            <person name="Morono Y."/>
            <person name="Uchiyama I."/>
            <person name="Ito T."/>
            <person name="Fujiyama A."/>
            <person name="Inagaki F."/>
            <person name="Takami H."/>
        </authorList>
    </citation>
    <scope>NUCLEOTIDE SEQUENCE</scope>
    <source>
        <strain evidence="1">Expedition CK06-06</strain>
    </source>
</reference>